<reference evidence="1" key="1">
    <citation type="submission" date="2020-06" db="EMBL/GenBank/DDBJ databases">
        <title>WGS assembly of Ceratodon purpureus strain R40.</title>
        <authorList>
            <person name="Carey S.B."/>
            <person name="Jenkins J."/>
            <person name="Shu S."/>
            <person name="Lovell J.T."/>
            <person name="Sreedasyam A."/>
            <person name="Maumus F."/>
            <person name="Tiley G.P."/>
            <person name="Fernandez-Pozo N."/>
            <person name="Barry K."/>
            <person name="Chen C."/>
            <person name="Wang M."/>
            <person name="Lipzen A."/>
            <person name="Daum C."/>
            <person name="Saski C.A."/>
            <person name="Payton A.C."/>
            <person name="Mcbreen J.C."/>
            <person name="Conrad R.E."/>
            <person name="Kollar L.M."/>
            <person name="Olsson S."/>
            <person name="Huttunen S."/>
            <person name="Landis J.B."/>
            <person name="Wickett N.J."/>
            <person name="Johnson M.G."/>
            <person name="Rensing S.A."/>
            <person name="Grimwood J."/>
            <person name="Schmutz J."/>
            <person name="Mcdaniel S.F."/>
        </authorList>
    </citation>
    <scope>NUCLEOTIDE SEQUENCE</scope>
    <source>
        <strain evidence="1">R40</strain>
    </source>
</reference>
<keyword evidence="2" id="KW-1185">Reference proteome</keyword>
<organism evidence="1 2">
    <name type="scientific">Ceratodon purpureus</name>
    <name type="common">Fire moss</name>
    <name type="synonym">Dicranum purpureum</name>
    <dbReference type="NCBI Taxonomy" id="3225"/>
    <lineage>
        <taxon>Eukaryota</taxon>
        <taxon>Viridiplantae</taxon>
        <taxon>Streptophyta</taxon>
        <taxon>Embryophyta</taxon>
        <taxon>Bryophyta</taxon>
        <taxon>Bryophytina</taxon>
        <taxon>Bryopsida</taxon>
        <taxon>Dicranidae</taxon>
        <taxon>Pseudoditrichales</taxon>
        <taxon>Ditrichaceae</taxon>
        <taxon>Ceratodon</taxon>
    </lineage>
</organism>
<dbReference type="AlphaFoldDB" id="A0A8T0HPV9"/>
<dbReference type="EMBL" id="CM026426">
    <property type="protein sequence ID" value="KAG0572628.1"/>
    <property type="molecule type" value="Genomic_DNA"/>
</dbReference>
<proteinExistence type="predicted"/>
<sequence>MQTVSSPHVYSTHFLTVPFVQCDPAVTHAMWTTVHNNRHHLQVSIETMKKQGRVEGFRVRTTACEASLLGEATSMVD</sequence>
<comment type="caution">
    <text evidence="1">The sequence shown here is derived from an EMBL/GenBank/DDBJ whole genome shotgun (WGS) entry which is preliminary data.</text>
</comment>
<accession>A0A8T0HPV9</accession>
<gene>
    <name evidence="1" type="ORF">KC19_VG111700</name>
</gene>
<protein>
    <submittedName>
        <fullName evidence="1">Uncharacterized protein</fullName>
    </submittedName>
</protein>
<dbReference type="Proteomes" id="UP000822688">
    <property type="component" value="Chromosome V"/>
</dbReference>
<name>A0A8T0HPV9_CERPU</name>
<evidence type="ECO:0000313" key="1">
    <source>
        <dbReference type="EMBL" id="KAG0572628.1"/>
    </source>
</evidence>
<evidence type="ECO:0000313" key="2">
    <source>
        <dbReference type="Proteomes" id="UP000822688"/>
    </source>
</evidence>